<evidence type="ECO:0000259" key="6">
    <source>
        <dbReference type="Pfam" id="PF16320"/>
    </source>
</evidence>
<dbReference type="HAMAP" id="MF_00368">
    <property type="entry name" value="Ribosomal_bL12"/>
    <property type="match status" value="1"/>
</dbReference>
<dbReference type="NCBIfam" id="TIGR00855">
    <property type="entry name" value="L12"/>
    <property type="match status" value="1"/>
</dbReference>
<keyword evidence="8" id="KW-1185">Reference proteome</keyword>
<keyword evidence="3 4" id="KW-0687">Ribonucleoprotein</keyword>
<dbReference type="InterPro" id="IPR014719">
    <property type="entry name" value="Ribosomal_bL12_C/ClpS-like"/>
</dbReference>
<evidence type="ECO:0000313" key="7">
    <source>
        <dbReference type="EMBL" id="QDV47373.1"/>
    </source>
</evidence>
<dbReference type="AlphaFoldDB" id="A0A518I2N7"/>
<dbReference type="Pfam" id="PF00542">
    <property type="entry name" value="Ribosomal_L12"/>
    <property type="match status" value="1"/>
</dbReference>
<dbReference type="FunFam" id="3.30.1390.10:FF:000001">
    <property type="entry name" value="50S ribosomal protein L7/L12"/>
    <property type="match status" value="1"/>
</dbReference>
<dbReference type="GO" id="GO:0006412">
    <property type="term" value="P:translation"/>
    <property type="evidence" value="ECO:0007669"/>
    <property type="project" value="UniProtKB-UniRule"/>
</dbReference>
<dbReference type="InterPro" id="IPR000206">
    <property type="entry name" value="Ribosomal_bL12"/>
</dbReference>
<organism evidence="7 8">
    <name type="scientific">Stieleria neptunia</name>
    <dbReference type="NCBI Taxonomy" id="2527979"/>
    <lineage>
        <taxon>Bacteria</taxon>
        <taxon>Pseudomonadati</taxon>
        <taxon>Planctomycetota</taxon>
        <taxon>Planctomycetia</taxon>
        <taxon>Pirellulales</taxon>
        <taxon>Pirellulaceae</taxon>
        <taxon>Stieleria</taxon>
    </lineage>
</organism>
<keyword evidence="2 4" id="KW-0689">Ribosomal protein</keyword>
<dbReference type="SUPFAM" id="SSF54736">
    <property type="entry name" value="ClpS-like"/>
    <property type="match status" value="1"/>
</dbReference>
<evidence type="ECO:0000256" key="3">
    <source>
        <dbReference type="ARBA" id="ARBA00023274"/>
    </source>
</evidence>
<dbReference type="Gene3D" id="3.30.1390.10">
    <property type="match status" value="1"/>
</dbReference>
<evidence type="ECO:0000313" key="8">
    <source>
        <dbReference type="Proteomes" id="UP000319004"/>
    </source>
</evidence>
<evidence type="ECO:0000256" key="2">
    <source>
        <dbReference type="ARBA" id="ARBA00022980"/>
    </source>
</evidence>
<dbReference type="InterPro" id="IPR036235">
    <property type="entry name" value="Ribosomal_bL12_oligo_N_sf"/>
</dbReference>
<feature type="domain" description="Large ribosomal subunit protein bL12 oligomerization" evidence="6">
    <location>
        <begin position="16"/>
        <end position="61"/>
    </location>
</feature>
<dbReference type="InterPro" id="IPR013823">
    <property type="entry name" value="Ribosomal_bL12_C"/>
</dbReference>
<sequence>MSDEATAVAEFSAEAKEMGDKIAEMTLKQAKELSDYLKEVHGIEPAAGGGVVMAAAGGDGGGEAAVEQTEFDVVLTGFGDKKLNVVKVVKNLTGASLMEAKKMVEGVPATLKEAVSKEEAEKVKAEIEEAGGSVELK</sequence>
<dbReference type="GO" id="GO:0003729">
    <property type="term" value="F:mRNA binding"/>
    <property type="evidence" value="ECO:0007669"/>
    <property type="project" value="TreeGrafter"/>
</dbReference>
<dbReference type="PANTHER" id="PTHR45987">
    <property type="entry name" value="39S RIBOSOMAL PROTEIN L12"/>
    <property type="match status" value="1"/>
</dbReference>
<dbReference type="KEGG" id="snep:Enr13x_72820"/>
<proteinExistence type="inferred from homology"/>
<comment type="similarity">
    <text evidence="1 4">Belongs to the bacterial ribosomal protein bL12 family.</text>
</comment>
<dbReference type="InterPro" id="IPR008932">
    <property type="entry name" value="Ribosomal_bL12_oligo"/>
</dbReference>
<dbReference type="OrthoDB" id="9811748at2"/>
<dbReference type="Gene3D" id="1.20.5.710">
    <property type="entry name" value="Single helix bin"/>
    <property type="match status" value="1"/>
</dbReference>
<dbReference type="GO" id="GO:0003735">
    <property type="term" value="F:structural constituent of ribosome"/>
    <property type="evidence" value="ECO:0007669"/>
    <property type="project" value="InterPro"/>
</dbReference>
<evidence type="ECO:0000256" key="1">
    <source>
        <dbReference type="ARBA" id="ARBA00007197"/>
    </source>
</evidence>
<gene>
    <name evidence="4 7" type="primary">rplL</name>
    <name evidence="7" type="ORF">Enr13x_72820</name>
</gene>
<reference evidence="7 8" key="1">
    <citation type="submission" date="2019-03" db="EMBL/GenBank/DDBJ databases">
        <title>Deep-cultivation of Planctomycetes and their phenomic and genomic characterization uncovers novel biology.</title>
        <authorList>
            <person name="Wiegand S."/>
            <person name="Jogler M."/>
            <person name="Boedeker C."/>
            <person name="Pinto D."/>
            <person name="Vollmers J."/>
            <person name="Rivas-Marin E."/>
            <person name="Kohn T."/>
            <person name="Peeters S.H."/>
            <person name="Heuer A."/>
            <person name="Rast P."/>
            <person name="Oberbeckmann S."/>
            <person name="Bunk B."/>
            <person name="Jeske O."/>
            <person name="Meyerdierks A."/>
            <person name="Storesund J.E."/>
            <person name="Kallscheuer N."/>
            <person name="Luecker S."/>
            <person name="Lage O.M."/>
            <person name="Pohl T."/>
            <person name="Merkel B.J."/>
            <person name="Hornburger P."/>
            <person name="Mueller R.-W."/>
            <person name="Bruemmer F."/>
            <person name="Labrenz M."/>
            <person name="Spormann A.M."/>
            <person name="Op den Camp H."/>
            <person name="Overmann J."/>
            <person name="Amann R."/>
            <person name="Jetten M.S.M."/>
            <person name="Mascher T."/>
            <person name="Medema M.H."/>
            <person name="Devos D.P."/>
            <person name="Kaster A.-K."/>
            <person name="Ovreas L."/>
            <person name="Rohde M."/>
            <person name="Galperin M.Y."/>
            <person name="Jogler C."/>
        </authorList>
    </citation>
    <scope>NUCLEOTIDE SEQUENCE [LARGE SCALE GENOMIC DNA]</scope>
    <source>
        <strain evidence="7 8">Enr13</strain>
    </source>
</reference>
<comment type="function">
    <text evidence="4">Forms part of the ribosomal stalk which helps the ribosome interact with GTP-bound translation factors. Is thus essential for accurate translation.</text>
</comment>
<dbReference type="Proteomes" id="UP000319004">
    <property type="component" value="Chromosome"/>
</dbReference>
<dbReference type="PANTHER" id="PTHR45987:SF4">
    <property type="entry name" value="LARGE RIBOSOMAL SUBUNIT PROTEIN BL12M"/>
    <property type="match status" value="1"/>
</dbReference>
<accession>A0A518I2N7</accession>
<comment type="subunit">
    <text evidence="4">Homodimer. Part of the ribosomal stalk of the 50S ribosomal subunit. Forms a multimeric L10(L12)X complex, where L10 forms an elongated spine to which 2 to 4 L12 dimers bind in a sequential fashion. Binds GTP-bound translation factors.</text>
</comment>
<feature type="domain" description="Large ribosomal subunit protein bL12 C-terminal" evidence="5">
    <location>
        <begin position="71"/>
        <end position="137"/>
    </location>
</feature>
<dbReference type="GO" id="GO:0022625">
    <property type="term" value="C:cytosolic large ribosomal subunit"/>
    <property type="evidence" value="ECO:0007669"/>
    <property type="project" value="TreeGrafter"/>
</dbReference>
<protein>
    <recommendedName>
        <fullName evidence="4">Large ribosomal subunit protein bL12</fullName>
    </recommendedName>
</protein>
<evidence type="ECO:0000259" key="5">
    <source>
        <dbReference type="Pfam" id="PF00542"/>
    </source>
</evidence>
<dbReference type="EMBL" id="CP037423">
    <property type="protein sequence ID" value="QDV47373.1"/>
    <property type="molecule type" value="Genomic_DNA"/>
</dbReference>
<dbReference type="SUPFAM" id="SSF48300">
    <property type="entry name" value="Ribosomal protein L7/12, oligomerisation (N-terminal) domain"/>
    <property type="match status" value="1"/>
</dbReference>
<name>A0A518I2N7_9BACT</name>
<dbReference type="CDD" id="cd00387">
    <property type="entry name" value="Ribosomal_L7_L12"/>
    <property type="match status" value="1"/>
</dbReference>
<dbReference type="Pfam" id="PF16320">
    <property type="entry name" value="Ribosomal_L12_N"/>
    <property type="match status" value="1"/>
</dbReference>
<evidence type="ECO:0000256" key="4">
    <source>
        <dbReference type="HAMAP-Rule" id="MF_00368"/>
    </source>
</evidence>
<dbReference type="RefSeq" id="WP_145391461.1">
    <property type="nucleotide sequence ID" value="NZ_CP037423.1"/>
</dbReference>